<dbReference type="Pfam" id="PF20064">
    <property type="entry name" value="DUF6463"/>
    <property type="match status" value="2"/>
</dbReference>
<feature type="transmembrane region" description="Helical" evidence="1">
    <location>
        <begin position="117"/>
        <end position="142"/>
    </location>
</feature>
<dbReference type="Proteomes" id="UP000726737">
    <property type="component" value="Unassembled WGS sequence"/>
</dbReference>
<comment type="caution">
    <text evidence="2">The sequence shown here is derived from an EMBL/GenBank/DDBJ whole genome shotgun (WGS) entry which is preliminary data.</text>
</comment>
<feature type="transmembrane region" description="Helical" evidence="1">
    <location>
        <begin position="21"/>
        <end position="39"/>
    </location>
</feature>
<keyword evidence="3" id="KW-1185">Reference proteome</keyword>
<accession>A0A9P6PWT9</accession>
<keyword evidence="1" id="KW-1133">Transmembrane helix</keyword>
<keyword evidence="1" id="KW-0812">Transmembrane</keyword>
<organism evidence="2 3">
    <name type="scientific">Mortierella polycephala</name>
    <dbReference type="NCBI Taxonomy" id="41804"/>
    <lineage>
        <taxon>Eukaryota</taxon>
        <taxon>Fungi</taxon>
        <taxon>Fungi incertae sedis</taxon>
        <taxon>Mucoromycota</taxon>
        <taxon>Mortierellomycotina</taxon>
        <taxon>Mortierellomycetes</taxon>
        <taxon>Mortierellales</taxon>
        <taxon>Mortierellaceae</taxon>
        <taxon>Mortierella</taxon>
    </lineage>
</organism>
<dbReference type="InterPro" id="IPR045590">
    <property type="entry name" value="DUF6463"/>
</dbReference>
<sequence length="151" mass="16888">MSIPDSAAPIPYRSSRWPARFLIWTGIGHNIVGLLLPHYRKPMIDAVKAGFFNQFGANVARSNSFWFFFAGVNLVLMGKIVDWYLFPTKDDVQPAANEALQRQGQDLKRSKRVLPRLLGTWFLGIGVVGAIAIPRSGFYLMIMQGLALHLA</sequence>
<dbReference type="EMBL" id="JAAAJA010000350">
    <property type="protein sequence ID" value="KAG0255408.1"/>
    <property type="molecule type" value="Genomic_DNA"/>
</dbReference>
<gene>
    <name evidence="2" type="ORF">BG011_005154</name>
</gene>
<evidence type="ECO:0000256" key="1">
    <source>
        <dbReference type="SAM" id="Phobius"/>
    </source>
</evidence>
<reference evidence="2" key="1">
    <citation type="journal article" date="2020" name="Fungal Divers.">
        <title>Resolving the Mortierellaceae phylogeny through synthesis of multi-gene phylogenetics and phylogenomics.</title>
        <authorList>
            <person name="Vandepol N."/>
            <person name="Liber J."/>
            <person name="Desiro A."/>
            <person name="Na H."/>
            <person name="Kennedy M."/>
            <person name="Barry K."/>
            <person name="Grigoriev I.V."/>
            <person name="Miller A.N."/>
            <person name="O'Donnell K."/>
            <person name="Stajich J.E."/>
            <person name="Bonito G."/>
        </authorList>
    </citation>
    <scope>NUCLEOTIDE SEQUENCE</scope>
    <source>
        <strain evidence="2">KOD948</strain>
    </source>
</reference>
<proteinExistence type="predicted"/>
<keyword evidence="1" id="KW-0472">Membrane</keyword>
<name>A0A9P6PWT9_9FUNG</name>
<dbReference type="OrthoDB" id="2368448at2759"/>
<evidence type="ECO:0000313" key="2">
    <source>
        <dbReference type="EMBL" id="KAG0255408.1"/>
    </source>
</evidence>
<dbReference type="AlphaFoldDB" id="A0A9P6PWT9"/>
<protein>
    <submittedName>
        <fullName evidence="2">Uncharacterized protein</fullName>
    </submittedName>
</protein>
<feature type="transmembrane region" description="Helical" evidence="1">
    <location>
        <begin position="65"/>
        <end position="86"/>
    </location>
</feature>
<evidence type="ECO:0000313" key="3">
    <source>
        <dbReference type="Proteomes" id="UP000726737"/>
    </source>
</evidence>